<name>A0ACB8E040_DERSI</name>
<evidence type="ECO:0000313" key="2">
    <source>
        <dbReference type="Proteomes" id="UP000821865"/>
    </source>
</evidence>
<organism evidence="1 2">
    <name type="scientific">Dermacentor silvarum</name>
    <name type="common">Tick</name>
    <dbReference type="NCBI Taxonomy" id="543639"/>
    <lineage>
        <taxon>Eukaryota</taxon>
        <taxon>Metazoa</taxon>
        <taxon>Ecdysozoa</taxon>
        <taxon>Arthropoda</taxon>
        <taxon>Chelicerata</taxon>
        <taxon>Arachnida</taxon>
        <taxon>Acari</taxon>
        <taxon>Parasitiformes</taxon>
        <taxon>Ixodida</taxon>
        <taxon>Ixodoidea</taxon>
        <taxon>Ixodidae</taxon>
        <taxon>Rhipicephalinae</taxon>
        <taxon>Dermacentor</taxon>
    </lineage>
</organism>
<sequence>MRLQCCRASANDVLGKTSTSVVYRGEINQGPTVNNLTVLTQPLGENLYDGLKEKILTRAVPTECTRLQQLLTSEELGDRCPSQMLYWMRQLLGEGNFNTHSALLKELFLQRLTQPVRLVLAAADDTTLGHLAELDDKIHEAAAPSVSIIATAPEPSAVAQLDGCIYNLTAAIASLHGPTRRQRSSSSLELRGPCRGLEECWRRLGS</sequence>
<proteinExistence type="predicted"/>
<reference evidence="1" key="1">
    <citation type="submission" date="2020-05" db="EMBL/GenBank/DDBJ databases">
        <title>Large-scale comparative analyses of tick genomes elucidate their genetic diversity and vector capacities.</title>
        <authorList>
            <person name="Jia N."/>
            <person name="Wang J."/>
            <person name="Shi W."/>
            <person name="Du L."/>
            <person name="Sun Y."/>
            <person name="Zhan W."/>
            <person name="Jiang J."/>
            <person name="Wang Q."/>
            <person name="Zhang B."/>
            <person name="Ji P."/>
            <person name="Sakyi L.B."/>
            <person name="Cui X."/>
            <person name="Yuan T."/>
            <person name="Jiang B."/>
            <person name="Yang W."/>
            <person name="Lam T.T.-Y."/>
            <person name="Chang Q."/>
            <person name="Ding S."/>
            <person name="Wang X."/>
            <person name="Zhu J."/>
            <person name="Ruan X."/>
            <person name="Zhao L."/>
            <person name="Wei J."/>
            <person name="Que T."/>
            <person name="Du C."/>
            <person name="Cheng J."/>
            <person name="Dai P."/>
            <person name="Han X."/>
            <person name="Huang E."/>
            <person name="Gao Y."/>
            <person name="Liu J."/>
            <person name="Shao H."/>
            <person name="Ye R."/>
            <person name="Li L."/>
            <person name="Wei W."/>
            <person name="Wang X."/>
            <person name="Wang C."/>
            <person name="Yang T."/>
            <person name="Huo Q."/>
            <person name="Li W."/>
            <person name="Guo W."/>
            <person name="Chen H."/>
            <person name="Zhou L."/>
            <person name="Ni X."/>
            <person name="Tian J."/>
            <person name="Zhou Y."/>
            <person name="Sheng Y."/>
            <person name="Liu T."/>
            <person name="Pan Y."/>
            <person name="Xia L."/>
            <person name="Li J."/>
            <person name="Zhao F."/>
            <person name="Cao W."/>
        </authorList>
    </citation>
    <scope>NUCLEOTIDE SEQUENCE</scope>
    <source>
        <strain evidence="1">Dsil-2018</strain>
    </source>
</reference>
<comment type="caution">
    <text evidence="1">The sequence shown here is derived from an EMBL/GenBank/DDBJ whole genome shotgun (WGS) entry which is preliminary data.</text>
</comment>
<keyword evidence="2" id="KW-1185">Reference proteome</keyword>
<gene>
    <name evidence="1" type="ORF">HPB49_012913</name>
</gene>
<dbReference type="Proteomes" id="UP000821865">
    <property type="component" value="Chromosome 1"/>
</dbReference>
<dbReference type="EMBL" id="CM023470">
    <property type="protein sequence ID" value="KAH7980047.1"/>
    <property type="molecule type" value="Genomic_DNA"/>
</dbReference>
<evidence type="ECO:0000313" key="1">
    <source>
        <dbReference type="EMBL" id="KAH7980047.1"/>
    </source>
</evidence>
<protein>
    <submittedName>
        <fullName evidence="1">Uncharacterized protein</fullName>
    </submittedName>
</protein>
<accession>A0ACB8E040</accession>